<gene>
    <name evidence="14" type="ORF">Fot_38365</name>
</gene>
<dbReference type="InterPro" id="IPR001040">
    <property type="entry name" value="TIF_eIF_4E"/>
</dbReference>
<keyword evidence="7 13" id="KW-0648">Protein biosynthesis</keyword>
<dbReference type="Gene3D" id="3.30.760.10">
    <property type="entry name" value="RNA Cap, Translation Initiation Factor Eif4e"/>
    <property type="match status" value="1"/>
</dbReference>
<dbReference type="GO" id="GO:0006417">
    <property type="term" value="P:regulation of translation"/>
    <property type="evidence" value="ECO:0007669"/>
    <property type="project" value="UniProtKB-KW"/>
</dbReference>
<proteinExistence type="inferred from homology"/>
<dbReference type="PANTHER" id="PTHR11960">
    <property type="entry name" value="EUKARYOTIC TRANSLATION INITIATION FACTOR 4E RELATED"/>
    <property type="match status" value="1"/>
</dbReference>
<comment type="subunit">
    <text evidence="9">EIF4F is a multi-subunit complex, the composition of which varies with external and internal environmental conditions. It is composed of at least EIF4A, EIF4E and EIF4G. EIF4E is also known to interact with other partners. In higher plants two isoforms of EIF4F have been identified, named isoform EIF4F and isoform EIF(iso)4F. Isoform EIF4F has subunits p220 and p26, whereas isoform EIF(iso)4F has subunits p82 and p28.</text>
</comment>
<evidence type="ECO:0000256" key="7">
    <source>
        <dbReference type="ARBA" id="ARBA00022917"/>
    </source>
</evidence>
<evidence type="ECO:0000256" key="4">
    <source>
        <dbReference type="ARBA" id="ARBA00022540"/>
    </source>
</evidence>
<evidence type="ECO:0000256" key="11">
    <source>
        <dbReference type="ARBA" id="ARBA00032656"/>
    </source>
</evidence>
<dbReference type="Pfam" id="PF01652">
    <property type="entry name" value="IF4E"/>
    <property type="match status" value="1"/>
</dbReference>
<evidence type="ECO:0000256" key="10">
    <source>
        <dbReference type="ARBA" id="ARBA00030245"/>
    </source>
</evidence>
<dbReference type="GO" id="GO:0009615">
    <property type="term" value="P:response to virus"/>
    <property type="evidence" value="ECO:0007669"/>
    <property type="project" value="UniProtKB-ARBA"/>
</dbReference>
<keyword evidence="4 13" id="KW-0396">Initiation factor</keyword>
<protein>
    <recommendedName>
        <fullName evidence="11">eIF-4F 25 kDa subunit</fullName>
    </recommendedName>
    <alternativeName>
        <fullName evidence="12">eIF-4F p26 subunit</fullName>
    </alternativeName>
    <alternativeName>
        <fullName evidence="10">mRNA cap-binding protein</fullName>
    </alternativeName>
</protein>
<evidence type="ECO:0000256" key="9">
    <source>
        <dbReference type="ARBA" id="ARBA00025991"/>
    </source>
</evidence>
<reference evidence="15" key="1">
    <citation type="submission" date="2024-07" db="EMBL/GenBank/DDBJ databases">
        <title>Two chromosome-level genome assemblies of Korean endemic species Abeliophyllum distichum and Forsythia ovata (Oleaceae).</title>
        <authorList>
            <person name="Jang H."/>
        </authorList>
    </citation>
    <scope>NUCLEOTIDE SEQUENCE [LARGE SCALE GENOMIC DNA]</scope>
</reference>
<dbReference type="SUPFAM" id="SSF55418">
    <property type="entry name" value="eIF4e-like"/>
    <property type="match status" value="1"/>
</dbReference>
<dbReference type="PANTHER" id="PTHR11960:SF8">
    <property type="entry name" value="EUKARYOTIC TRANSLATION INITIATION FACTOR 4E1-RELATED"/>
    <property type="match status" value="1"/>
</dbReference>
<keyword evidence="5" id="KW-0810">Translation regulation</keyword>
<evidence type="ECO:0000256" key="5">
    <source>
        <dbReference type="ARBA" id="ARBA00022845"/>
    </source>
</evidence>
<dbReference type="AlphaFoldDB" id="A0ABD1S2B2"/>
<comment type="subcellular location">
    <subcellularLocation>
        <location evidence="1">Nucleus</location>
    </subcellularLocation>
</comment>
<dbReference type="InterPro" id="IPR023398">
    <property type="entry name" value="TIF_eIF4e-like"/>
</dbReference>
<dbReference type="GO" id="GO:0005634">
    <property type="term" value="C:nucleus"/>
    <property type="evidence" value="ECO:0007669"/>
    <property type="project" value="UniProtKB-SubCell"/>
</dbReference>
<keyword evidence="6 13" id="KW-0694">RNA-binding</keyword>
<dbReference type="Proteomes" id="UP001604277">
    <property type="component" value="Unassembled WGS sequence"/>
</dbReference>
<evidence type="ECO:0000256" key="1">
    <source>
        <dbReference type="ARBA" id="ARBA00004123"/>
    </source>
</evidence>
<organism evidence="14 15">
    <name type="scientific">Forsythia ovata</name>
    <dbReference type="NCBI Taxonomy" id="205694"/>
    <lineage>
        <taxon>Eukaryota</taxon>
        <taxon>Viridiplantae</taxon>
        <taxon>Streptophyta</taxon>
        <taxon>Embryophyta</taxon>
        <taxon>Tracheophyta</taxon>
        <taxon>Spermatophyta</taxon>
        <taxon>Magnoliopsida</taxon>
        <taxon>eudicotyledons</taxon>
        <taxon>Gunneridae</taxon>
        <taxon>Pentapetalae</taxon>
        <taxon>asterids</taxon>
        <taxon>lamiids</taxon>
        <taxon>Lamiales</taxon>
        <taxon>Oleaceae</taxon>
        <taxon>Forsythieae</taxon>
        <taxon>Forsythia</taxon>
    </lineage>
</organism>
<evidence type="ECO:0000256" key="8">
    <source>
        <dbReference type="ARBA" id="ARBA00023242"/>
    </source>
</evidence>
<comment type="similarity">
    <text evidence="2 13">Belongs to the eukaryotic initiation factor 4E family.</text>
</comment>
<evidence type="ECO:0000256" key="12">
    <source>
        <dbReference type="ARBA" id="ARBA00041713"/>
    </source>
</evidence>
<dbReference type="GO" id="GO:0003723">
    <property type="term" value="F:RNA binding"/>
    <property type="evidence" value="ECO:0007669"/>
    <property type="project" value="UniProtKB-KW"/>
</dbReference>
<evidence type="ECO:0000313" key="15">
    <source>
        <dbReference type="Proteomes" id="UP001604277"/>
    </source>
</evidence>
<name>A0ABD1S2B2_9LAMI</name>
<evidence type="ECO:0000256" key="2">
    <source>
        <dbReference type="ARBA" id="ARBA00009860"/>
    </source>
</evidence>
<keyword evidence="8" id="KW-0539">Nucleus</keyword>
<comment type="caution">
    <text evidence="14">The sequence shown here is derived from an EMBL/GenBank/DDBJ whole genome shotgun (WGS) entry which is preliminary data.</text>
</comment>
<evidence type="ECO:0000256" key="6">
    <source>
        <dbReference type="ARBA" id="ARBA00022884"/>
    </source>
</evidence>
<keyword evidence="3" id="KW-0963">Cytoplasm</keyword>
<evidence type="ECO:0000256" key="13">
    <source>
        <dbReference type="RuleBase" id="RU004374"/>
    </source>
</evidence>
<evidence type="ECO:0000313" key="14">
    <source>
        <dbReference type="EMBL" id="KAL2494608.1"/>
    </source>
</evidence>
<dbReference type="EMBL" id="JBFOLJ010000011">
    <property type="protein sequence ID" value="KAL2494608.1"/>
    <property type="molecule type" value="Genomic_DNA"/>
</dbReference>
<evidence type="ECO:0000256" key="3">
    <source>
        <dbReference type="ARBA" id="ARBA00022490"/>
    </source>
</evidence>
<keyword evidence="15" id="KW-1185">Reference proteome</keyword>
<sequence>MASGKKYDVFHSVTSNDYYFIPNTCSGTVILCEACHKPYAWLGLACSVYYSVHLPSKLAVGANLHCFKNKIEPKWKDRVYAHGGEWTVTFSGHEMKYVGAIVNVRCRQEKIALSTKNATNEAAQVILFEKITESFPEKQSFVEGLLIQLTAEGNDPSSYHFASPV</sequence>
<accession>A0ABD1S2B2</accession>
<dbReference type="GO" id="GO:0003743">
    <property type="term" value="F:translation initiation factor activity"/>
    <property type="evidence" value="ECO:0007669"/>
    <property type="project" value="UniProtKB-KW"/>
</dbReference>